<sequence length="276" mass="32276">MTTTDIMENIIPYLGESAPYFSIPENSIFRDHKIETEIREWNFENENYSQLIKLLFSLGSLSLYKILNDDSKEKIYFLGEKIRIRKLSYREPKSVIITSESFLESERKGKSHLQITDRHSGDPLFSAELDYYIITREAFEVFYKDLFTAVPVEYHDKNLPESKILNTETPHHFTIVTEPFTPDQCKGHFENHPIVPFVFITHCILKEIFSFLGNEISYEIESFEGYASNALPTGITFLTEVFHQRYLKNLLYFKCEIRDNSGNPYGAIIFSIKSKK</sequence>
<dbReference type="STRING" id="680127.SAMN05421593_0414"/>
<protein>
    <submittedName>
        <fullName evidence="1">Uncharacterized protein</fullName>
    </submittedName>
</protein>
<evidence type="ECO:0000313" key="2">
    <source>
        <dbReference type="Proteomes" id="UP000198561"/>
    </source>
</evidence>
<organism evidence="1 2">
    <name type="scientific">Chryseobacterium culicis</name>
    <dbReference type="NCBI Taxonomy" id="680127"/>
    <lineage>
        <taxon>Bacteria</taxon>
        <taxon>Pseudomonadati</taxon>
        <taxon>Bacteroidota</taxon>
        <taxon>Flavobacteriia</taxon>
        <taxon>Flavobacteriales</taxon>
        <taxon>Weeksellaceae</taxon>
        <taxon>Chryseobacterium group</taxon>
        <taxon>Chryseobacterium</taxon>
    </lineage>
</organism>
<dbReference type="EMBL" id="FNWQ01000001">
    <property type="protein sequence ID" value="SEH27655.1"/>
    <property type="molecule type" value="Genomic_DNA"/>
</dbReference>
<dbReference type="AlphaFoldDB" id="A0A1H6H0G3"/>
<gene>
    <name evidence="1" type="ORF">SAMN05421593_0414</name>
</gene>
<dbReference type="Proteomes" id="UP000198561">
    <property type="component" value="Unassembled WGS sequence"/>
</dbReference>
<proteinExistence type="predicted"/>
<accession>A0A1H6H0G3</accession>
<reference evidence="1 2" key="1">
    <citation type="submission" date="2016-10" db="EMBL/GenBank/DDBJ databases">
        <authorList>
            <person name="de Groot N.N."/>
        </authorList>
    </citation>
    <scope>NUCLEOTIDE SEQUENCE [LARGE SCALE GENOMIC DNA]</scope>
    <source>
        <strain evidence="1 2">DSM 23031</strain>
    </source>
</reference>
<evidence type="ECO:0000313" key="1">
    <source>
        <dbReference type="EMBL" id="SEH27655.1"/>
    </source>
</evidence>
<name>A0A1H6H0G3_CHRCI</name>